<dbReference type="AlphaFoldDB" id="A0A8H7D3N5"/>
<comment type="caution">
    <text evidence="3">The sequence shown here is derived from an EMBL/GenBank/DDBJ whole genome shotgun (WGS) entry which is preliminary data.</text>
</comment>
<keyword evidence="3" id="KW-0808">Transferase</keyword>
<organism evidence="3 4">
    <name type="scientific">Mycena sanguinolenta</name>
    <dbReference type="NCBI Taxonomy" id="230812"/>
    <lineage>
        <taxon>Eukaryota</taxon>
        <taxon>Fungi</taxon>
        <taxon>Dikarya</taxon>
        <taxon>Basidiomycota</taxon>
        <taxon>Agaricomycotina</taxon>
        <taxon>Agaricomycetes</taxon>
        <taxon>Agaricomycetidae</taxon>
        <taxon>Agaricales</taxon>
        <taxon>Marasmiineae</taxon>
        <taxon>Mycenaceae</taxon>
        <taxon>Mycena</taxon>
    </lineage>
</organism>
<dbReference type="Gene3D" id="1.10.510.10">
    <property type="entry name" value="Transferase(Phosphotransferase) domain 1"/>
    <property type="match status" value="1"/>
</dbReference>
<gene>
    <name evidence="3" type="ORF">MSAN_01353200</name>
</gene>
<feature type="compositionally biased region" description="Polar residues" evidence="1">
    <location>
        <begin position="39"/>
        <end position="58"/>
    </location>
</feature>
<dbReference type="SUPFAM" id="SSF56112">
    <property type="entry name" value="Protein kinase-like (PK-like)"/>
    <property type="match status" value="1"/>
</dbReference>
<dbReference type="OrthoDB" id="2747778at2759"/>
<dbReference type="Pfam" id="PF17667">
    <property type="entry name" value="Pkinase_fungal"/>
    <property type="match status" value="1"/>
</dbReference>
<sequence>MYLHDDAQLSALKQYEKAASEEREAVLMSILPGRDPPGTSLSTPEPVLPSTSNSQSLPTDPEAIKYPNKTLESVVATAVVGGLSTEERREQREKDDRCCANHFAGRVVLSSLDEVLTRLGTPALVDKLAELREVACTQLNATLKDAVFEKLELESIPSSELADRVIDNRYWLSRLADAASRSTESSPLAVDYFPIPAEKLPEQEQHGYDRTRKYDAVLRPSVAKVSTISNILVNVEFTKAKAPSIVTNPLIGPSDRVAKYQQAIINADDVLRFQPTRLFVPTLSFHGKGENTGLFVSILNQERFEFAVIDNCFNSDGFSTVSALLHLFRIVSLYQLGYSPLFIYNLSFPPSTFSVGDVVPAFVVLPGTPGVVRLNGKRLTRLRSTPFQRTTLVLEGELQSPDGKEPEPVVVKASFITETRLWRERIIVEALHAADLQSAPTYAPKLLASFAGYSSPPPSASEPASSPEHLPTFVPRHLEVMVFASPHGGRKLKDVTSAEFLAVAEQLFQAILDAFRRRNLHRDISTNNVLVANNQLLLIDWEMGRHVSELSSGRGTLTGTLDTMSVATLAMLDPLPHDDVESAVYTLLKVLTQTFVPPAGQENNWARTLKRYHWDNPNVDPGMLLDLRLGLWNSSHFVNSTIGITLRVFRSAGQEARAKLIQSLLSLPLPADHDAVDSSNYDAVLLSLEQLVDQAVAAVRSVDANSLFQSINGEEAELVLGMEESD</sequence>
<dbReference type="Proteomes" id="UP000623467">
    <property type="component" value="Unassembled WGS sequence"/>
</dbReference>
<name>A0A8H7D3N5_9AGAR</name>
<evidence type="ECO:0000259" key="2">
    <source>
        <dbReference type="Pfam" id="PF17667"/>
    </source>
</evidence>
<keyword evidence="3" id="KW-0418">Kinase</keyword>
<reference evidence="3" key="1">
    <citation type="submission" date="2020-05" db="EMBL/GenBank/DDBJ databases">
        <title>Mycena genomes resolve the evolution of fungal bioluminescence.</title>
        <authorList>
            <person name="Tsai I.J."/>
        </authorList>
    </citation>
    <scope>NUCLEOTIDE SEQUENCE</scope>
    <source>
        <strain evidence="3">160909Yilan</strain>
    </source>
</reference>
<proteinExistence type="predicted"/>
<dbReference type="InterPro" id="IPR040976">
    <property type="entry name" value="Pkinase_fungal"/>
</dbReference>
<feature type="domain" description="Fungal-type protein kinase" evidence="2">
    <location>
        <begin position="485"/>
        <end position="589"/>
    </location>
</feature>
<evidence type="ECO:0000256" key="1">
    <source>
        <dbReference type="SAM" id="MobiDB-lite"/>
    </source>
</evidence>
<keyword evidence="4" id="KW-1185">Reference proteome</keyword>
<dbReference type="InterPro" id="IPR011009">
    <property type="entry name" value="Kinase-like_dom_sf"/>
</dbReference>
<dbReference type="GO" id="GO:0016301">
    <property type="term" value="F:kinase activity"/>
    <property type="evidence" value="ECO:0007669"/>
    <property type="project" value="UniProtKB-KW"/>
</dbReference>
<protein>
    <submittedName>
        <fullName evidence="3">Pkinase-fungal domain-containing protein</fullName>
    </submittedName>
</protein>
<feature type="region of interest" description="Disordered" evidence="1">
    <location>
        <begin position="30"/>
        <end position="61"/>
    </location>
</feature>
<dbReference type="EMBL" id="JACAZH010000010">
    <property type="protein sequence ID" value="KAF7357568.1"/>
    <property type="molecule type" value="Genomic_DNA"/>
</dbReference>
<evidence type="ECO:0000313" key="3">
    <source>
        <dbReference type="EMBL" id="KAF7357568.1"/>
    </source>
</evidence>
<accession>A0A8H7D3N5</accession>
<evidence type="ECO:0000313" key="4">
    <source>
        <dbReference type="Proteomes" id="UP000623467"/>
    </source>
</evidence>